<dbReference type="GO" id="GO:0004815">
    <property type="term" value="F:aspartate-tRNA ligase activity"/>
    <property type="evidence" value="ECO:0007669"/>
    <property type="project" value="TreeGrafter"/>
</dbReference>
<evidence type="ECO:0000313" key="8">
    <source>
        <dbReference type="EMBL" id="VDN12282.1"/>
    </source>
</evidence>
<dbReference type="Pfam" id="PF00152">
    <property type="entry name" value="tRNA-synt_2"/>
    <property type="match status" value="1"/>
</dbReference>
<dbReference type="PRINTS" id="PR01042">
    <property type="entry name" value="TRNASYNTHASP"/>
</dbReference>
<dbReference type="EMBL" id="UYRU01053515">
    <property type="protein sequence ID" value="VDN12282.1"/>
    <property type="molecule type" value="Genomic_DNA"/>
</dbReference>
<reference evidence="8 9" key="1">
    <citation type="submission" date="2018-11" db="EMBL/GenBank/DDBJ databases">
        <authorList>
            <consortium name="Pathogen Informatics"/>
        </authorList>
    </citation>
    <scope>NUCLEOTIDE SEQUENCE [LARGE SCALE GENOMIC DNA]</scope>
</reference>
<keyword evidence="5" id="KW-0648">Protein biosynthesis</keyword>
<name>A0A3P7NV37_DIBLA</name>
<dbReference type="PANTHER" id="PTHR22594">
    <property type="entry name" value="ASPARTYL/LYSYL-TRNA SYNTHETASE"/>
    <property type="match status" value="1"/>
</dbReference>
<dbReference type="Proteomes" id="UP000281553">
    <property type="component" value="Unassembled WGS sequence"/>
</dbReference>
<comment type="similarity">
    <text evidence="1">Belongs to the class-II aminoacyl-tRNA synthetase family. Type 1 subfamily.</text>
</comment>
<dbReference type="GO" id="GO:0006422">
    <property type="term" value="P:aspartyl-tRNA aminoacylation"/>
    <property type="evidence" value="ECO:0007669"/>
    <property type="project" value="TreeGrafter"/>
</dbReference>
<dbReference type="NCBIfam" id="NF001750">
    <property type="entry name" value="PRK00476.1"/>
    <property type="match status" value="1"/>
</dbReference>
<dbReference type="Gene3D" id="3.30.1360.30">
    <property type="entry name" value="GAD-like domain"/>
    <property type="match status" value="1"/>
</dbReference>
<feature type="domain" description="Aminoacyl-transfer RNA synthetases class-II family profile" evidence="7">
    <location>
        <begin position="55"/>
        <end position="458"/>
    </location>
</feature>
<dbReference type="InterPro" id="IPR002312">
    <property type="entry name" value="Asp/Asn-tRNA-synth_IIb"/>
</dbReference>
<dbReference type="InterPro" id="IPR045864">
    <property type="entry name" value="aa-tRNA-synth_II/BPL/LPL"/>
</dbReference>
<keyword evidence="3" id="KW-0547">Nucleotide-binding</keyword>
<dbReference type="Gene3D" id="3.30.930.10">
    <property type="entry name" value="Bira Bifunctional Protein, Domain 2"/>
    <property type="match status" value="1"/>
</dbReference>
<dbReference type="GO" id="GO:0005739">
    <property type="term" value="C:mitochondrion"/>
    <property type="evidence" value="ECO:0007669"/>
    <property type="project" value="TreeGrafter"/>
</dbReference>
<dbReference type="AlphaFoldDB" id="A0A3P7NV37"/>
<dbReference type="SUPFAM" id="SSF55681">
    <property type="entry name" value="Class II aaRS and biotin synthetases"/>
    <property type="match status" value="1"/>
</dbReference>
<proteinExistence type="inferred from homology"/>
<evidence type="ECO:0000256" key="5">
    <source>
        <dbReference type="ARBA" id="ARBA00022917"/>
    </source>
</evidence>
<sequence>MATGFIEVQASKIEVPGPVSADMPFLMKDMTPVNEQLGLKYRYLHLRRTEFQRNLRFRSKFLLMLRKYLCEKEGDVTVLCFVDLETPCLFRRTPGGAKEFIVPSQIRGQFYSLPQSPQQFKQLLMVGGFDRYMQIARCFRDELARPDRQPEFTQLDIEASFIEKDDIYRIIESTLSYAWSALQEFRLDSSPLAIPFRRMSYDEAMRRYGTDKPDTRFELELWDIESSATCPHMVCLTVPSIYVDELSESFIQRLRQEVKEKTGQEISVFRRKDFASMSAQLRDSLAPVDEKELVFFVEGNSTIERKTVGAARTIIGHYLHSRGLPIYKPGFYFLWVENFPLFSRNAEGKLESEHHPFTAPIDSEIQLLYSSPEKVHGQHYDLVCNGQEVGGGSLRIHSPDMQRYILSEILKEDVGQLRHLLEALSSGAPPHGGIALGLDRLVAIFCNSGSVRDVIAFPKTSGGRDLLSDSPNSISEEELERYFISIREVDGDLNSSGNH</sequence>
<keyword evidence="6" id="KW-0030">Aminoacyl-tRNA synthetase</keyword>
<accession>A0A3P7NV37</accession>
<keyword evidence="9" id="KW-1185">Reference proteome</keyword>
<dbReference type="InterPro" id="IPR004364">
    <property type="entry name" value="Aa-tRNA-synt_II"/>
</dbReference>
<keyword evidence="2" id="KW-0436">Ligase</keyword>
<dbReference type="InterPro" id="IPR006195">
    <property type="entry name" value="aa-tRNA-synth_II"/>
</dbReference>
<evidence type="ECO:0000256" key="4">
    <source>
        <dbReference type="ARBA" id="ARBA00022840"/>
    </source>
</evidence>
<dbReference type="InterPro" id="IPR004524">
    <property type="entry name" value="Asp-tRNA-ligase_1"/>
</dbReference>
<evidence type="ECO:0000256" key="1">
    <source>
        <dbReference type="ARBA" id="ARBA00006303"/>
    </source>
</evidence>
<dbReference type="InterPro" id="IPR004115">
    <property type="entry name" value="GAD-like_sf"/>
</dbReference>
<dbReference type="OrthoDB" id="439710at2759"/>
<dbReference type="PANTHER" id="PTHR22594:SF5">
    <property type="entry name" value="ASPARTATE--TRNA LIGASE, MITOCHONDRIAL"/>
    <property type="match status" value="1"/>
</dbReference>
<evidence type="ECO:0000259" key="7">
    <source>
        <dbReference type="PROSITE" id="PS50862"/>
    </source>
</evidence>
<evidence type="ECO:0000313" key="9">
    <source>
        <dbReference type="Proteomes" id="UP000281553"/>
    </source>
</evidence>
<evidence type="ECO:0000256" key="3">
    <source>
        <dbReference type="ARBA" id="ARBA00022741"/>
    </source>
</evidence>
<protein>
    <recommendedName>
        <fullName evidence="7">Aminoacyl-transfer RNA synthetases class-II family profile domain-containing protein</fullName>
    </recommendedName>
</protein>
<evidence type="ECO:0000256" key="2">
    <source>
        <dbReference type="ARBA" id="ARBA00022598"/>
    </source>
</evidence>
<dbReference type="NCBIfam" id="TIGR00459">
    <property type="entry name" value="aspS_bact"/>
    <property type="match status" value="1"/>
</dbReference>
<evidence type="ECO:0000256" key="6">
    <source>
        <dbReference type="ARBA" id="ARBA00023146"/>
    </source>
</evidence>
<gene>
    <name evidence="8" type="ORF">DILT_LOCUS8113</name>
</gene>
<dbReference type="PROSITE" id="PS50862">
    <property type="entry name" value="AA_TRNA_LIGASE_II"/>
    <property type="match status" value="1"/>
</dbReference>
<keyword evidence="4" id="KW-0067">ATP-binding</keyword>
<dbReference type="GO" id="GO:0005524">
    <property type="term" value="F:ATP binding"/>
    <property type="evidence" value="ECO:0007669"/>
    <property type="project" value="UniProtKB-KW"/>
</dbReference>
<organism evidence="8 9">
    <name type="scientific">Dibothriocephalus latus</name>
    <name type="common">Fish tapeworm</name>
    <name type="synonym">Diphyllobothrium latum</name>
    <dbReference type="NCBI Taxonomy" id="60516"/>
    <lineage>
        <taxon>Eukaryota</taxon>
        <taxon>Metazoa</taxon>
        <taxon>Spiralia</taxon>
        <taxon>Lophotrochozoa</taxon>
        <taxon>Platyhelminthes</taxon>
        <taxon>Cestoda</taxon>
        <taxon>Eucestoda</taxon>
        <taxon>Diphyllobothriidea</taxon>
        <taxon>Diphyllobothriidae</taxon>
        <taxon>Dibothriocephalus</taxon>
    </lineage>
</organism>